<dbReference type="InterPro" id="IPR036157">
    <property type="entry name" value="dUTPase-like_sf"/>
</dbReference>
<dbReference type="InterPro" id="IPR011962">
    <property type="entry name" value="dCTP_deaminase"/>
</dbReference>
<dbReference type="EMBL" id="RSCJ01000027">
    <property type="protein sequence ID" value="RUR74897.1"/>
    <property type="molecule type" value="Genomic_DNA"/>
</dbReference>
<keyword evidence="4" id="KW-1185">Reference proteome</keyword>
<dbReference type="GO" id="GO:0006229">
    <property type="term" value="P:dUTP biosynthetic process"/>
    <property type="evidence" value="ECO:0007669"/>
    <property type="project" value="InterPro"/>
</dbReference>
<gene>
    <name evidence="3" type="ORF">PCC6912_50750</name>
</gene>
<dbReference type="InterPro" id="IPR033704">
    <property type="entry name" value="dUTPase_trimeric"/>
</dbReference>
<reference evidence="3 4" key="1">
    <citation type="journal article" date="2019" name="Genome Biol. Evol.">
        <title>Day and night: Metabolic profiles and evolutionary relationships of six axenic non-marine cyanobacteria.</title>
        <authorList>
            <person name="Will S.E."/>
            <person name="Henke P."/>
            <person name="Boedeker C."/>
            <person name="Huang S."/>
            <person name="Brinkmann H."/>
            <person name="Rohde M."/>
            <person name="Jarek M."/>
            <person name="Friedl T."/>
            <person name="Seufert S."/>
            <person name="Schumacher M."/>
            <person name="Overmann J."/>
            <person name="Neumann-Schaal M."/>
            <person name="Petersen J."/>
        </authorList>
    </citation>
    <scope>NUCLEOTIDE SEQUENCE [LARGE SCALE GENOMIC DNA]</scope>
    <source>
        <strain evidence="3 4">PCC 6912</strain>
    </source>
</reference>
<evidence type="ECO:0000313" key="4">
    <source>
        <dbReference type="Proteomes" id="UP000268857"/>
    </source>
</evidence>
<protein>
    <submittedName>
        <fullName evidence="3">Uncharacterized protein</fullName>
    </submittedName>
</protein>
<comment type="caution">
    <text evidence="3">The sequence shown here is derived from an EMBL/GenBank/DDBJ whole genome shotgun (WGS) entry which is preliminary data.</text>
</comment>
<evidence type="ECO:0000256" key="1">
    <source>
        <dbReference type="ARBA" id="ARBA00022801"/>
    </source>
</evidence>
<dbReference type="OrthoDB" id="9780956at2"/>
<keyword evidence="1" id="KW-0378">Hydrolase</keyword>
<dbReference type="GO" id="GO:0008829">
    <property type="term" value="F:dCTP deaminase activity"/>
    <property type="evidence" value="ECO:0007669"/>
    <property type="project" value="InterPro"/>
</dbReference>
<dbReference type="Pfam" id="PF22769">
    <property type="entry name" value="DCD"/>
    <property type="match status" value="1"/>
</dbReference>
<dbReference type="CDD" id="cd07557">
    <property type="entry name" value="trimeric_dUTPase"/>
    <property type="match status" value="1"/>
</dbReference>
<dbReference type="RefSeq" id="WP_016879477.1">
    <property type="nucleotide sequence ID" value="NZ_AJLN01000060.1"/>
</dbReference>
<keyword evidence="2" id="KW-0546">Nucleotide metabolism</keyword>
<accession>A0A3S0ZPX5</accession>
<organism evidence="3 4">
    <name type="scientific">Chlorogloeopsis fritschii PCC 6912</name>
    <dbReference type="NCBI Taxonomy" id="211165"/>
    <lineage>
        <taxon>Bacteria</taxon>
        <taxon>Bacillati</taxon>
        <taxon>Cyanobacteriota</taxon>
        <taxon>Cyanophyceae</taxon>
        <taxon>Nostocales</taxon>
        <taxon>Chlorogloeopsidaceae</taxon>
        <taxon>Chlorogloeopsis</taxon>
    </lineage>
</organism>
<dbReference type="AlphaFoldDB" id="A0A3S0ZPX5"/>
<proteinExistence type="predicted"/>
<sequence>MINGILGRTQLEAWAKDGGVVPFHPEAIASRNNEICIDLSLGCIAFNKTWLPDKPSEITFTLEVPPVTMMLARTKEYIALPNNLAGLLTIRSEWAQKGLNQLTSILVKPNWSGYLILELYFVPSSDEDFLVLSSGDRIAQLALFGVG</sequence>
<dbReference type="STRING" id="211165.GCA_000317285_01827"/>
<evidence type="ECO:0000256" key="2">
    <source>
        <dbReference type="ARBA" id="ARBA00023080"/>
    </source>
</evidence>
<dbReference type="SUPFAM" id="SSF51283">
    <property type="entry name" value="dUTPase-like"/>
    <property type="match status" value="1"/>
</dbReference>
<dbReference type="Gene3D" id="2.70.40.10">
    <property type="match status" value="1"/>
</dbReference>
<dbReference type="Proteomes" id="UP000268857">
    <property type="component" value="Unassembled WGS sequence"/>
</dbReference>
<evidence type="ECO:0000313" key="3">
    <source>
        <dbReference type="EMBL" id="RUR74897.1"/>
    </source>
</evidence>
<name>A0A3S0ZPX5_CHLFR</name>